<dbReference type="Gene3D" id="3.90.1480.10">
    <property type="entry name" value="Alpha-2,3-sialyltransferase"/>
    <property type="match status" value="1"/>
</dbReference>
<dbReference type="RefSeq" id="WP_143563200.1">
    <property type="nucleotide sequence ID" value="NZ_BMPL01000003.1"/>
</dbReference>
<dbReference type="SUPFAM" id="SSF48452">
    <property type="entry name" value="TPR-like"/>
    <property type="match status" value="2"/>
</dbReference>
<dbReference type="AlphaFoldDB" id="A0A553JT05"/>
<evidence type="ECO:0000256" key="1">
    <source>
        <dbReference type="PROSITE-ProRule" id="PRU00339"/>
    </source>
</evidence>
<dbReference type="Gene3D" id="1.25.40.10">
    <property type="entry name" value="Tetratricopeptide repeat domain"/>
    <property type="match status" value="1"/>
</dbReference>
<dbReference type="Pfam" id="PF01973">
    <property type="entry name" value="MptE-like"/>
    <property type="match status" value="1"/>
</dbReference>
<organism evidence="3 4">
    <name type="scientific">Shewanella hanedai</name>
    <name type="common">Alteromonas hanedai</name>
    <dbReference type="NCBI Taxonomy" id="25"/>
    <lineage>
        <taxon>Bacteria</taxon>
        <taxon>Pseudomonadati</taxon>
        <taxon>Pseudomonadota</taxon>
        <taxon>Gammaproteobacteria</taxon>
        <taxon>Alteromonadales</taxon>
        <taxon>Shewanellaceae</taxon>
        <taxon>Shewanella</taxon>
    </lineage>
</organism>
<proteinExistence type="predicted"/>
<dbReference type="InterPro" id="IPR002826">
    <property type="entry name" value="MptE-like"/>
</dbReference>
<dbReference type="InterPro" id="IPR019734">
    <property type="entry name" value="TPR_rpt"/>
</dbReference>
<keyword evidence="1" id="KW-0802">TPR repeat</keyword>
<keyword evidence="4" id="KW-1185">Reference proteome</keyword>
<dbReference type="EMBL" id="VKGK01000003">
    <property type="protein sequence ID" value="TRY15588.1"/>
    <property type="molecule type" value="Genomic_DNA"/>
</dbReference>
<evidence type="ECO:0000313" key="4">
    <source>
        <dbReference type="Proteomes" id="UP000318126"/>
    </source>
</evidence>
<dbReference type="PANTHER" id="PTHR41786:SF1">
    <property type="entry name" value="6-HYDROXYMETHYLPTERIN DIPHOSPHOKINASE MPTE-LIKE DOMAIN-CONTAINING PROTEIN"/>
    <property type="match status" value="1"/>
</dbReference>
<sequence length="832" mass="95880">MQEQQTNILSTFAVSQFGEYYLPSVNRAQFEKLDSTTQYDAKFKDDFNKEDTLHIIIGMDSGLLANYVLEMATTKGGRFIFVELDAALSLLQIDIPDDFKNRLHICNLSELAELLQEQTYQLFIFKKRCELYRSLGVTSSHLEEYTRLSNDVEKIVQNAFFESEVVFSQKIFVKTQFENLIENRRPASVLKDKFTGMSCIIIAGGPSLDQHLDWIKSQSDNLVIIAVSRIASKLKKEGITPHIIVSVDPQDRSFELNCEMMQLHQESLLVQSYHLCPRISAQWQGRSLYLGKQTPWITKIDEDNIESIGPTVTNSAVHLAINMGFSQLLLCGVDFCHSRNGFTHAQGTIESSLGPNLGQICEWVDTYAGEQAETLIQLLYAIEALQSEVEQHPTCTFINLSENAAVVKGIGYQPTENIQLQPIEVEKLKILQVIEETETHNNIEKDIRSKIHYLKNKIESLSEIARLSAKAIELNLEMQQQLNNRELIISLSDEIEGIEQEMREKYHSECHSIKFYGYYEFSQFLTTQTSDSWSQEQLNETTYKYYHAFNNISLQLRELLTLTLERAECRLLEFSPEIDINRLAKQWHKDNQPGRIRIWKKYHPDHLAHCDNASIKQIDELEDEYQQQLNNDRKTYIDSVKKTSTLERTFIKIMLLINTKHHTGLKQIATCLQPLAANSDETNRLYHLSYAHQLQLEERDEDALSCILALDEHLITEPETKLIIQLSLKLMKLELANKALKKAITYSDEYLPRYANVLRFQGFTQESVNTYLDYLEKYPSDLMVWLKFGSFMFDLGEMMAAVDAFNHVIESDPDNQVALNYLAKIKANLEQS</sequence>
<evidence type="ECO:0000259" key="2">
    <source>
        <dbReference type="Pfam" id="PF01973"/>
    </source>
</evidence>
<protein>
    <submittedName>
        <fullName evidence="3">DUF115 domain-containing protein</fullName>
    </submittedName>
</protein>
<comment type="caution">
    <text evidence="3">The sequence shown here is derived from an EMBL/GenBank/DDBJ whole genome shotgun (WGS) entry which is preliminary data.</text>
</comment>
<feature type="repeat" description="TPR" evidence="1">
    <location>
        <begin position="782"/>
        <end position="815"/>
    </location>
</feature>
<dbReference type="PANTHER" id="PTHR41786">
    <property type="entry name" value="MOTILITY ACCESSORY FACTOR MAF"/>
    <property type="match status" value="1"/>
</dbReference>
<feature type="domain" description="6-hydroxymethylpterin diphosphokinase MptE-like" evidence="2">
    <location>
        <begin position="175"/>
        <end position="339"/>
    </location>
</feature>
<dbReference type="PROSITE" id="PS50005">
    <property type="entry name" value="TPR"/>
    <property type="match status" value="1"/>
</dbReference>
<dbReference type="Proteomes" id="UP000318126">
    <property type="component" value="Unassembled WGS sequence"/>
</dbReference>
<dbReference type="InterPro" id="IPR011990">
    <property type="entry name" value="TPR-like_helical_dom_sf"/>
</dbReference>
<dbReference type="OrthoDB" id="9146744at2"/>
<evidence type="ECO:0000313" key="3">
    <source>
        <dbReference type="EMBL" id="TRY15588.1"/>
    </source>
</evidence>
<accession>A0A553JT05</accession>
<gene>
    <name evidence="3" type="ORF">FN961_03690</name>
</gene>
<reference evidence="4" key="1">
    <citation type="submission" date="2019-07" db="EMBL/GenBank/DDBJ databases">
        <title>Shewanella sp. YLB-08 draft genomic sequence.</title>
        <authorList>
            <person name="Yu L."/>
        </authorList>
    </citation>
    <scope>NUCLEOTIDE SEQUENCE [LARGE SCALE GENOMIC DNA]</scope>
    <source>
        <strain evidence="4">JCM 20706</strain>
    </source>
</reference>
<name>A0A553JT05_SHEHA</name>